<proteinExistence type="predicted"/>
<dbReference type="AlphaFoldDB" id="A0A6M3X4J2"/>
<organism evidence="1">
    <name type="scientific">viral metagenome</name>
    <dbReference type="NCBI Taxonomy" id="1070528"/>
    <lineage>
        <taxon>unclassified sequences</taxon>
        <taxon>metagenomes</taxon>
        <taxon>organismal metagenomes</taxon>
    </lineage>
</organism>
<accession>A0A6M3X4J2</accession>
<protein>
    <submittedName>
        <fullName evidence="1">Uncharacterized protein</fullName>
    </submittedName>
</protein>
<name>A0A6M3X4J2_9ZZZZ</name>
<dbReference type="EMBL" id="MT143905">
    <property type="protein sequence ID" value="QJH92608.1"/>
    <property type="molecule type" value="Genomic_DNA"/>
</dbReference>
<reference evidence="1" key="1">
    <citation type="submission" date="2020-03" db="EMBL/GenBank/DDBJ databases">
        <title>The deep terrestrial virosphere.</title>
        <authorList>
            <person name="Holmfeldt K."/>
            <person name="Nilsson E."/>
            <person name="Simone D."/>
            <person name="Lopez-Fernandez M."/>
            <person name="Wu X."/>
            <person name="de Brujin I."/>
            <person name="Lundin D."/>
            <person name="Andersson A."/>
            <person name="Bertilsson S."/>
            <person name="Dopson M."/>
        </authorList>
    </citation>
    <scope>NUCLEOTIDE SEQUENCE</scope>
    <source>
        <strain evidence="1">MM171A03038</strain>
    </source>
</reference>
<evidence type="ECO:0000313" key="1">
    <source>
        <dbReference type="EMBL" id="QJH92608.1"/>
    </source>
</evidence>
<sequence length="100" mass="11681">MYMVRKNISSDMLDRFADIEVDYPDCIECGNDIIDESFYRIKFEINKCNIGYQFVHMAWGSVEEVVDSITGIESPGVIMCSKCYRKFCSKYNITKDPFIF</sequence>
<gene>
    <name evidence="1" type="ORF">MM171A03038_0002</name>
</gene>